<accession>A0A0L8HN52</accession>
<organism evidence="1">
    <name type="scientific">Octopus bimaculoides</name>
    <name type="common">California two-spotted octopus</name>
    <dbReference type="NCBI Taxonomy" id="37653"/>
    <lineage>
        <taxon>Eukaryota</taxon>
        <taxon>Metazoa</taxon>
        <taxon>Spiralia</taxon>
        <taxon>Lophotrochozoa</taxon>
        <taxon>Mollusca</taxon>
        <taxon>Cephalopoda</taxon>
        <taxon>Coleoidea</taxon>
        <taxon>Octopodiformes</taxon>
        <taxon>Octopoda</taxon>
        <taxon>Incirrata</taxon>
        <taxon>Octopodidae</taxon>
        <taxon>Octopus</taxon>
    </lineage>
</organism>
<dbReference type="EMBL" id="KQ417715">
    <property type="protein sequence ID" value="KOF90671.1"/>
    <property type="molecule type" value="Genomic_DNA"/>
</dbReference>
<protein>
    <submittedName>
        <fullName evidence="1">Uncharacterized protein</fullName>
    </submittedName>
</protein>
<sequence length="108" mass="13055">MGTPFSEIREYFVDSSHAKTYIDMYVRTNREAFPCIYIYHYKNLFRVYAVHEREKRCCNERVLQIEKCSFTPIVMSASRRMREEANKHHKRIALLIAEKQNERYSDVP</sequence>
<gene>
    <name evidence="1" type="ORF">OCBIM_22010805mg</name>
</gene>
<evidence type="ECO:0000313" key="1">
    <source>
        <dbReference type="EMBL" id="KOF90671.1"/>
    </source>
</evidence>
<dbReference type="AlphaFoldDB" id="A0A0L8HN52"/>
<proteinExistence type="predicted"/>
<reference evidence="1" key="1">
    <citation type="submission" date="2015-07" db="EMBL/GenBank/DDBJ databases">
        <title>MeaNS - Measles Nucleotide Surveillance Program.</title>
        <authorList>
            <person name="Tran T."/>
            <person name="Druce J."/>
        </authorList>
    </citation>
    <scope>NUCLEOTIDE SEQUENCE</scope>
    <source>
        <strain evidence="1">UCB-OBI-ISO-001</strain>
        <tissue evidence="1">Gonad</tissue>
    </source>
</reference>
<name>A0A0L8HN52_OCTBM</name>